<dbReference type="InterPro" id="IPR003352">
    <property type="entry name" value="PTS_EIIC"/>
</dbReference>
<proteinExistence type="predicted"/>
<feature type="transmembrane region" description="Helical" evidence="9">
    <location>
        <begin position="295"/>
        <end position="315"/>
    </location>
</feature>
<dbReference type="EMBL" id="CP060636">
    <property type="protein sequence ID" value="QNM13484.1"/>
    <property type="molecule type" value="Genomic_DNA"/>
</dbReference>
<evidence type="ECO:0000256" key="7">
    <source>
        <dbReference type="ARBA" id="ARBA00023136"/>
    </source>
</evidence>
<keyword evidence="6 9" id="KW-1133">Transmembrane helix</keyword>
<dbReference type="Proteomes" id="UP000515856">
    <property type="component" value="Chromosome"/>
</dbReference>
<dbReference type="InterPro" id="IPR004501">
    <property type="entry name" value="PTS_EIIC_3"/>
</dbReference>
<dbReference type="PROSITE" id="PS51105">
    <property type="entry name" value="PTS_EIIC_TYPE_3"/>
    <property type="match status" value="1"/>
</dbReference>
<feature type="transmembrane region" description="Helical" evidence="9">
    <location>
        <begin position="115"/>
        <end position="134"/>
    </location>
</feature>
<evidence type="ECO:0000256" key="9">
    <source>
        <dbReference type="SAM" id="Phobius"/>
    </source>
</evidence>
<feature type="transmembrane region" description="Helical" evidence="9">
    <location>
        <begin position="27"/>
        <end position="49"/>
    </location>
</feature>
<evidence type="ECO:0000259" key="10">
    <source>
        <dbReference type="PROSITE" id="PS51105"/>
    </source>
</evidence>
<feature type="transmembrane region" description="Helical" evidence="9">
    <location>
        <begin position="154"/>
        <end position="171"/>
    </location>
</feature>
<dbReference type="RefSeq" id="WP_117536470.1">
    <property type="nucleotide sequence ID" value="NZ_CP060636.1"/>
</dbReference>
<keyword evidence="3 8" id="KW-1003">Cell membrane</keyword>
<feature type="transmembrane region" description="Helical" evidence="9">
    <location>
        <begin position="234"/>
        <end position="254"/>
    </location>
</feature>
<dbReference type="InterPro" id="IPR051088">
    <property type="entry name" value="PTS_Sugar-EIIC/EIIB"/>
</dbReference>
<comment type="function">
    <text evidence="8">The phosphoenolpyruvate-dependent sugar phosphotransferase system (PTS), a major carbohydrate active -transport system, catalyzes the phosphorylation of incoming sugar substrates concomitant with their translocation across the cell membrane.</text>
</comment>
<dbReference type="GO" id="GO:0008982">
    <property type="term" value="F:protein-N(PI)-phosphohistidine-sugar phosphotransferase activity"/>
    <property type="evidence" value="ECO:0007669"/>
    <property type="project" value="UniProtKB-UniRule"/>
</dbReference>
<evidence type="ECO:0000256" key="2">
    <source>
        <dbReference type="ARBA" id="ARBA00022448"/>
    </source>
</evidence>
<evidence type="ECO:0000256" key="8">
    <source>
        <dbReference type="PIRNR" id="PIRNR006351"/>
    </source>
</evidence>
<dbReference type="PIRSF" id="PIRSF006351">
    <property type="entry name" value="PTS_EIIC-Cellobiose"/>
    <property type="match status" value="1"/>
</dbReference>
<evidence type="ECO:0000313" key="11">
    <source>
        <dbReference type="EMBL" id="QNM13484.1"/>
    </source>
</evidence>
<keyword evidence="2 8" id="KW-0813">Transport</keyword>
<evidence type="ECO:0000313" key="12">
    <source>
        <dbReference type="Proteomes" id="UP000515856"/>
    </source>
</evidence>
<dbReference type="GO" id="GO:0005886">
    <property type="term" value="C:plasma membrane"/>
    <property type="evidence" value="ECO:0007669"/>
    <property type="project" value="UniProtKB-SubCell"/>
</dbReference>
<evidence type="ECO:0000256" key="4">
    <source>
        <dbReference type="ARBA" id="ARBA00022597"/>
    </source>
</evidence>
<accession>A0A7G9GRQ2</accession>
<feature type="transmembrane region" description="Helical" evidence="9">
    <location>
        <begin position="191"/>
        <end position="214"/>
    </location>
</feature>
<dbReference type="NCBIfam" id="TIGR00410">
    <property type="entry name" value="lacE"/>
    <property type="match status" value="1"/>
</dbReference>
<organism evidence="11 12">
    <name type="scientific">[Eubacterium] hominis</name>
    <dbReference type="NCBI Taxonomy" id="2764325"/>
    <lineage>
        <taxon>Bacteria</taxon>
        <taxon>Bacillati</taxon>
        <taxon>Bacillota</taxon>
        <taxon>Erysipelotrichia</taxon>
        <taxon>Erysipelotrichales</taxon>
        <taxon>Erysipelotrichaceae</taxon>
        <taxon>Amedibacillus</taxon>
    </lineage>
</organism>
<protein>
    <recommendedName>
        <fullName evidence="8">Permease IIC component</fullName>
    </recommendedName>
</protein>
<keyword evidence="5 9" id="KW-0812">Transmembrane</keyword>
<feature type="transmembrane region" description="Helical" evidence="9">
    <location>
        <begin position="352"/>
        <end position="371"/>
    </location>
</feature>
<reference evidence="11 12" key="1">
    <citation type="submission" date="2020-08" db="EMBL/GenBank/DDBJ databases">
        <authorList>
            <person name="Liu C."/>
            <person name="Sun Q."/>
        </authorList>
    </citation>
    <scope>NUCLEOTIDE SEQUENCE [LARGE SCALE GENOMIC DNA]</scope>
    <source>
        <strain evidence="11 12">NSJ-61</strain>
    </source>
</reference>
<keyword evidence="7 8" id="KW-0472">Membrane</keyword>
<feature type="domain" description="PTS EIIC type-3" evidence="10">
    <location>
        <begin position="8"/>
        <end position="421"/>
    </location>
</feature>
<dbReference type="PANTHER" id="PTHR33989">
    <property type="match status" value="1"/>
</dbReference>
<sequence length="445" mass="48690">MKAITGFLEKYLSPIGAKLGNQRHLQALANGMMMTLPLLVIGSIFMIIANPPINMDTVDLNTTNILIRFLINWKEWATTYNSQILAPYNMTFGLLGLMTAFAVAYSLAKSYKMNAAICGIMNMSIFLLVCSEVVPTTVEGVNGITTNYLDSNGLFVALILSFVTVEITRFIETKGIKIKFPDSVPSMVGNFVNSLLPLLVNIIIIYGINLMLISATGKTLPEMIMSILTPAINVGNNVWVYALIIMFSNILWFLGINGTTVVFPIVFMIGLNGTAANAEAIAAGASAVTSMNLQLFRYAMLGGAGGTLGLIILMWKSKSAKFRSLARISVVPGVCSINEPITFGVPMVFNPILGIPYILIPSICVVLGYYAQELGVIARGYVADPSFIPFFVQAWMSGSDFKNVIFMFVLIALSVAIYYPFFKVYEKMELTKEAEEVEEELEGFE</sequence>
<evidence type="ECO:0000256" key="5">
    <source>
        <dbReference type="ARBA" id="ARBA00022692"/>
    </source>
</evidence>
<dbReference type="Pfam" id="PF02378">
    <property type="entry name" value="PTS_EIIC"/>
    <property type="match status" value="1"/>
</dbReference>
<evidence type="ECO:0000256" key="3">
    <source>
        <dbReference type="ARBA" id="ARBA00022475"/>
    </source>
</evidence>
<comment type="subcellular location">
    <subcellularLocation>
        <location evidence="1">Cell membrane</location>
        <topology evidence="1">Multi-pass membrane protein</topology>
    </subcellularLocation>
</comment>
<dbReference type="GO" id="GO:0009401">
    <property type="term" value="P:phosphoenolpyruvate-dependent sugar phosphotransferase system"/>
    <property type="evidence" value="ECO:0007669"/>
    <property type="project" value="InterPro"/>
</dbReference>
<evidence type="ECO:0000256" key="6">
    <source>
        <dbReference type="ARBA" id="ARBA00022989"/>
    </source>
</evidence>
<dbReference type="InterPro" id="IPR004796">
    <property type="entry name" value="PTS_IIC_cello"/>
</dbReference>
<keyword evidence="4 8" id="KW-0762">Sugar transport</keyword>
<keyword evidence="12" id="KW-1185">Reference proteome</keyword>
<feature type="transmembrane region" description="Helical" evidence="9">
    <location>
        <begin position="404"/>
        <end position="422"/>
    </location>
</feature>
<dbReference type="PANTHER" id="PTHR33989:SF4">
    <property type="entry name" value="PTS SYSTEM N,N'-DIACETYLCHITOBIOSE-SPECIFIC EIIC COMPONENT"/>
    <property type="match status" value="1"/>
</dbReference>
<dbReference type="KEGG" id="ehn:H9Q80_05920"/>
<dbReference type="AlphaFoldDB" id="A0A7G9GRQ2"/>
<feature type="transmembrane region" description="Helical" evidence="9">
    <location>
        <begin position="88"/>
        <end position="108"/>
    </location>
</feature>
<evidence type="ECO:0000256" key="1">
    <source>
        <dbReference type="ARBA" id="ARBA00004651"/>
    </source>
</evidence>
<gene>
    <name evidence="11" type="ORF">H9Q80_05920</name>
</gene>
<name>A0A7G9GRQ2_9FIRM</name>